<dbReference type="SUPFAM" id="SSF50494">
    <property type="entry name" value="Trypsin-like serine proteases"/>
    <property type="match status" value="1"/>
</dbReference>
<dbReference type="GO" id="GO:0004252">
    <property type="term" value="F:serine-type endopeptidase activity"/>
    <property type="evidence" value="ECO:0007669"/>
    <property type="project" value="InterPro"/>
</dbReference>
<feature type="transmembrane region" description="Helical" evidence="14">
    <location>
        <begin position="915"/>
        <end position="938"/>
    </location>
</feature>
<feature type="transmembrane region" description="Helical" evidence="14">
    <location>
        <begin position="850"/>
        <end position="871"/>
    </location>
</feature>
<evidence type="ECO:0000313" key="18">
    <source>
        <dbReference type="EMBL" id="KAA0723612.1"/>
    </source>
</evidence>
<dbReference type="PANTHER" id="PTHR11958">
    <property type="entry name" value="SODIUM/DICARBOXYLATE SYMPORTER-RELATED"/>
    <property type="match status" value="1"/>
</dbReference>
<keyword evidence="19" id="KW-1185">Reference proteome</keyword>
<keyword evidence="6 14" id="KW-1133">Transmembrane helix</keyword>
<comment type="catalytic activity">
    <reaction evidence="11">
        <text>K(+)(in) + L-aspartate(out) + 3 Na(+)(out) + H(+)(out) = K(+)(out) + L-aspartate(in) + 3 Na(+)(in) + H(+)(in)</text>
        <dbReference type="Rhea" id="RHEA:70851"/>
        <dbReference type="ChEBI" id="CHEBI:15378"/>
        <dbReference type="ChEBI" id="CHEBI:29101"/>
        <dbReference type="ChEBI" id="CHEBI:29103"/>
        <dbReference type="ChEBI" id="CHEBI:29991"/>
    </reaction>
</comment>
<dbReference type="SMART" id="SM00020">
    <property type="entry name" value="Tryp_SPc"/>
    <property type="match status" value="1"/>
</dbReference>
<feature type="disulfide bond" evidence="13">
    <location>
        <begin position="223"/>
        <end position="250"/>
    </location>
</feature>
<dbReference type="Gene3D" id="2.60.120.290">
    <property type="entry name" value="Spermadhesin, CUB domain"/>
    <property type="match status" value="1"/>
</dbReference>
<keyword evidence="4 14" id="KW-0812">Transmembrane</keyword>
<comment type="caution">
    <text evidence="18">The sequence shown here is derived from an EMBL/GenBank/DDBJ whole genome shotgun (WGS) entry which is preliminary data.</text>
</comment>
<dbReference type="SMART" id="SM00042">
    <property type="entry name" value="CUB"/>
    <property type="match status" value="1"/>
</dbReference>
<comment type="catalytic activity">
    <reaction evidence="10">
        <text>K(+)(in) + L-glutamate(out) + 3 Na(+)(out) + H(+)(out) = K(+)(out) + L-glutamate(in) + 3 Na(+)(in) + H(+)(in)</text>
        <dbReference type="Rhea" id="RHEA:70699"/>
        <dbReference type="ChEBI" id="CHEBI:15378"/>
        <dbReference type="ChEBI" id="CHEBI:29101"/>
        <dbReference type="ChEBI" id="CHEBI:29103"/>
        <dbReference type="ChEBI" id="CHEBI:29985"/>
    </reaction>
</comment>
<dbReference type="PROSITE" id="PS50923">
    <property type="entry name" value="SUSHI"/>
    <property type="match status" value="1"/>
</dbReference>
<evidence type="ECO:0000313" key="19">
    <source>
        <dbReference type="Proteomes" id="UP000324632"/>
    </source>
</evidence>
<dbReference type="Pfam" id="PF00431">
    <property type="entry name" value="CUB"/>
    <property type="match status" value="1"/>
</dbReference>
<evidence type="ECO:0000256" key="9">
    <source>
        <dbReference type="ARBA" id="ARBA00023180"/>
    </source>
</evidence>
<dbReference type="AlphaFoldDB" id="A0A5A9PPX7"/>
<comment type="caution">
    <text evidence="13">Lacks conserved residue(s) required for the propagation of feature annotation.</text>
</comment>
<dbReference type="PROSITE" id="PS01180">
    <property type="entry name" value="CUB"/>
    <property type="match status" value="1"/>
</dbReference>
<feature type="transmembrane region" description="Helical" evidence="14">
    <location>
        <begin position="702"/>
        <end position="724"/>
    </location>
</feature>
<dbReference type="InterPro" id="IPR035976">
    <property type="entry name" value="Sushi/SCR/CCP_sf"/>
</dbReference>
<evidence type="ECO:0000256" key="6">
    <source>
        <dbReference type="ARBA" id="ARBA00022989"/>
    </source>
</evidence>
<dbReference type="Proteomes" id="UP000324632">
    <property type="component" value="Chromosome 3"/>
</dbReference>
<dbReference type="CDD" id="cd00041">
    <property type="entry name" value="CUB"/>
    <property type="match status" value="1"/>
</dbReference>
<dbReference type="Gene3D" id="2.10.70.10">
    <property type="entry name" value="Complement Module, domain 1"/>
    <property type="match status" value="2"/>
</dbReference>
<dbReference type="InterPro" id="IPR050746">
    <property type="entry name" value="DAACS"/>
</dbReference>
<dbReference type="Pfam" id="PF00084">
    <property type="entry name" value="Sushi"/>
    <property type="match status" value="1"/>
</dbReference>
<keyword evidence="7 14" id="KW-0472">Membrane</keyword>
<dbReference type="GO" id="GO:0006508">
    <property type="term" value="P:proteolysis"/>
    <property type="evidence" value="ECO:0007669"/>
    <property type="project" value="InterPro"/>
</dbReference>
<sequence length="1149" mass="126289">MNSKKMKRSTKLSFTALDVVFRPQEDKCPGPQWNAMCRTCCEYEQISCKCPSQGTKVGYAVPCCRNALDECDPCILHQACGEVIRRPHGHVILESYPINAKCEWTLQVGQGATVELRFSMISMESDHSCRYDYVEVRDGDNPKSPVIGRYCGEDRPPPVKSSGNSLHIRFVSDGYNNYDGFFATFQEVSGQAPPLCATPKKPSHGDLFLQYKENIVTSVQYLCHKPFKLKGSSQLACLPNGTWSGTVPVCMKACKEPKISKLVRQKIVKHQPPSRKSPVHKLYSGSAQTGTKAGLQEKEFSVVVDLPPTFQHVYSSIDYECVSVLYKHSGSARRTCLKTGKWSGRHFSCSPVCGKLSTASPPNLTEVHWPWHAALYTHLHHVSHLLGRTKRRGDTFATDEDEEQVKEDHRLQLICSGALVNQHWVVVAAHCVAEPGLTEPLRADDLNAVMGKHDLIDSKTLQHIQISQILIHPNYDPHVLDSDLALLKLVDKARVSEYVSPVCLPHLQGGEITAKQAFLTGWPIAGLSRSAANSDSDVPRTGLIELADVDKCEKQYSRHGVTVSITDNMLCGRQHPFSPSMICPSETGGIIIAPSADTQPNIGLQSFHTSRAGEIDSHHNWELLGLGRIMTSCARVITGSVAGSLLRYAPPLPPDVIMIIAFPGDILMRMLKMLILPLIISSLITGLAGLDSKSSGRLGTRAMVYYMSTTIIAAVLGVILVLLIHPGNPKLKANLGEGKKNDEVSSLDAFFDLIRNLFPENLVQACFQQIQTITNKVEVTPPHPTRFGRNATKGAAKYVIKKSLQFKSGMNVLGIIGFFVAFGICMGKMGEKAKMMLEFFNVLNEIVMRLVGMIMWYSPVGIACLICGKIISINDLEMVARQLGMYMVTVIVGLFIHGAIFLPTIYFVIVRKNPYSFFMGIFQAWVTALGTASSAGTLPVTFRCLEENLGIDKRVTRFVLPVGATINMDGTALYEAVAAIFIAQMNGIELDSGQIVTVSLTATLASVGAASIPSAGLVTMLLILTAVGLPTQDISLLVAVDWLLDRFRTSVNVVGDSYGAGIVYHLSKDELDMFDAQQMRTDDFEMAKTQSYFENNSNHGVHVSHNSYQQVQIDDCKLVVPDNCFQVTLASNGSPVEFSLVEEEPWIQE</sequence>
<dbReference type="FunFam" id="1.10.3860.10:FF:000002">
    <property type="entry name" value="Amino acid transporter"/>
    <property type="match status" value="1"/>
</dbReference>
<keyword evidence="5" id="KW-0769">Symport</keyword>
<dbReference type="Gene3D" id="1.10.3860.10">
    <property type="entry name" value="Sodium:dicarboxylate symporter"/>
    <property type="match status" value="1"/>
</dbReference>
<dbReference type="PROSITE" id="PS00713">
    <property type="entry name" value="NA_DICARBOXYL_SYMP_1"/>
    <property type="match status" value="1"/>
</dbReference>
<organism evidence="18 19">
    <name type="scientific">Triplophysa tibetana</name>
    <dbReference type="NCBI Taxonomy" id="1572043"/>
    <lineage>
        <taxon>Eukaryota</taxon>
        <taxon>Metazoa</taxon>
        <taxon>Chordata</taxon>
        <taxon>Craniata</taxon>
        <taxon>Vertebrata</taxon>
        <taxon>Euteleostomi</taxon>
        <taxon>Actinopterygii</taxon>
        <taxon>Neopterygii</taxon>
        <taxon>Teleostei</taxon>
        <taxon>Ostariophysi</taxon>
        <taxon>Cypriniformes</taxon>
        <taxon>Nemacheilidae</taxon>
        <taxon>Triplophysa</taxon>
    </lineage>
</organism>
<evidence type="ECO:0000256" key="8">
    <source>
        <dbReference type="ARBA" id="ARBA00023157"/>
    </source>
</evidence>
<dbReference type="Gene3D" id="2.40.10.10">
    <property type="entry name" value="Trypsin-like serine proteases"/>
    <property type="match status" value="1"/>
</dbReference>
<dbReference type="GO" id="GO:0098712">
    <property type="term" value="P:L-glutamate import across plasma membrane"/>
    <property type="evidence" value="ECO:0007669"/>
    <property type="project" value="TreeGrafter"/>
</dbReference>
<dbReference type="GO" id="GO:0015175">
    <property type="term" value="F:neutral L-amino acid transmembrane transporter activity"/>
    <property type="evidence" value="ECO:0007669"/>
    <property type="project" value="TreeGrafter"/>
</dbReference>
<dbReference type="SUPFAM" id="SSF57535">
    <property type="entry name" value="Complement control module/SCR domain"/>
    <property type="match status" value="1"/>
</dbReference>
<evidence type="ECO:0000256" key="7">
    <source>
        <dbReference type="ARBA" id="ARBA00023136"/>
    </source>
</evidence>
<dbReference type="PROSITE" id="PS00714">
    <property type="entry name" value="NA_DICARBOXYL_SYMP_2"/>
    <property type="match status" value="1"/>
</dbReference>
<evidence type="ECO:0000256" key="3">
    <source>
        <dbReference type="ARBA" id="ARBA00022536"/>
    </source>
</evidence>
<feature type="transmembrane region" description="Helical" evidence="14">
    <location>
        <begin position="673"/>
        <end position="690"/>
    </location>
</feature>
<dbReference type="InterPro" id="IPR009003">
    <property type="entry name" value="Peptidase_S1_PA"/>
</dbReference>
<keyword evidence="3" id="KW-0245">EGF-like domain</keyword>
<dbReference type="InterPro" id="IPR000436">
    <property type="entry name" value="Sushi_SCR_CCP_dom"/>
</dbReference>
<feature type="domain" description="CUB" evidence="15">
    <location>
        <begin position="80"/>
        <end position="188"/>
    </location>
</feature>
<feature type="domain" description="Peptidase S1" evidence="16">
    <location>
        <begin position="351"/>
        <end position="649"/>
    </location>
</feature>
<dbReference type="Pfam" id="PF00375">
    <property type="entry name" value="SDF"/>
    <property type="match status" value="1"/>
</dbReference>
<dbReference type="GO" id="GO:0070778">
    <property type="term" value="P:L-aspartate transmembrane transport"/>
    <property type="evidence" value="ECO:0007669"/>
    <property type="project" value="TreeGrafter"/>
</dbReference>
<dbReference type="InterPro" id="IPR001991">
    <property type="entry name" value="Na-dicarboxylate_symporter"/>
</dbReference>
<proteinExistence type="predicted"/>
<comment type="subcellular location">
    <subcellularLocation>
        <location evidence="1">Membrane</location>
        <topology evidence="1">Multi-pass membrane protein</topology>
    </subcellularLocation>
</comment>
<protein>
    <submittedName>
        <fullName evidence="18">Excitatory amino acid transporter 2 GLT-1</fullName>
    </submittedName>
</protein>
<evidence type="ECO:0000259" key="17">
    <source>
        <dbReference type="PROSITE" id="PS50923"/>
    </source>
</evidence>
<evidence type="ECO:0000256" key="10">
    <source>
        <dbReference type="ARBA" id="ARBA00047601"/>
    </source>
</evidence>
<evidence type="ECO:0000259" key="15">
    <source>
        <dbReference type="PROSITE" id="PS01180"/>
    </source>
</evidence>
<dbReference type="InterPro" id="IPR036458">
    <property type="entry name" value="Na:dicarbo_symporter_sf"/>
</dbReference>
<reference evidence="18 19" key="1">
    <citation type="journal article" date="2019" name="Mol. Ecol. Resour.">
        <title>Chromosome-level genome assembly of Triplophysa tibetana, a fish adapted to the harsh high-altitude environment of the Tibetan Plateau.</title>
        <authorList>
            <person name="Yang X."/>
            <person name="Liu H."/>
            <person name="Ma Z."/>
            <person name="Zou Y."/>
            <person name="Zou M."/>
            <person name="Mao Y."/>
            <person name="Li X."/>
            <person name="Wang H."/>
            <person name="Chen T."/>
            <person name="Wang W."/>
            <person name="Yang R."/>
        </authorList>
    </citation>
    <scope>NUCLEOTIDE SEQUENCE [LARGE SCALE GENOMIC DNA]</scope>
    <source>
        <strain evidence="18">TTIB1903HZAU</strain>
        <tissue evidence="18">Muscle</tissue>
    </source>
</reference>
<dbReference type="SMART" id="SM00032">
    <property type="entry name" value="CCP"/>
    <property type="match status" value="2"/>
</dbReference>
<dbReference type="InterPro" id="IPR018107">
    <property type="entry name" value="Na-dicarboxylate_symporter_CS"/>
</dbReference>
<comment type="catalytic activity">
    <reaction evidence="12">
        <text>D-aspartate(out) + K(+)(in) + 3 Na(+)(out) + H(+)(out) = D-aspartate(in) + K(+)(out) + 3 Na(+)(in) + H(+)(in)</text>
        <dbReference type="Rhea" id="RHEA:71379"/>
        <dbReference type="ChEBI" id="CHEBI:15378"/>
        <dbReference type="ChEBI" id="CHEBI:29101"/>
        <dbReference type="ChEBI" id="CHEBI:29103"/>
        <dbReference type="ChEBI" id="CHEBI:29990"/>
    </reaction>
</comment>
<gene>
    <name evidence="18" type="ORF">E1301_Tti003273</name>
</gene>
<accession>A0A5A9PPX7</accession>
<dbReference type="GO" id="GO:0005886">
    <property type="term" value="C:plasma membrane"/>
    <property type="evidence" value="ECO:0007669"/>
    <property type="project" value="TreeGrafter"/>
</dbReference>
<evidence type="ECO:0000256" key="2">
    <source>
        <dbReference type="ARBA" id="ARBA00022448"/>
    </source>
</evidence>
<evidence type="ECO:0000256" key="12">
    <source>
        <dbReference type="ARBA" id="ARBA00049118"/>
    </source>
</evidence>
<name>A0A5A9PPX7_9TELE</name>
<evidence type="ECO:0000256" key="1">
    <source>
        <dbReference type="ARBA" id="ARBA00004141"/>
    </source>
</evidence>
<dbReference type="CDD" id="cd00033">
    <property type="entry name" value="CCP"/>
    <property type="match status" value="2"/>
</dbReference>
<dbReference type="FunFam" id="2.40.10.10:FF:000068">
    <property type="entry name" value="transmembrane protease serine 2"/>
    <property type="match status" value="1"/>
</dbReference>
<keyword evidence="8 13" id="KW-1015">Disulfide bond</keyword>
<dbReference type="SUPFAM" id="SSF49854">
    <property type="entry name" value="Spermadhesin, CUB domain"/>
    <property type="match status" value="1"/>
</dbReference>
<evidence type="ECO:0000256" key="11">
    <source>
        <dbReference type="ARBA" id="ARBA00048715"/>
    </source>
</evidence>
<dbReference type="GO" id="GO:0005313">
    <property type="term" value="F:L-glutamate transmembrane transporter activity"/>
    <property type="evidence" value="ECO:0007669"/>
    <property type="project" value="TreeGrafter"/>
</dbReference>
<evidence type="ECO:0000256" key="4">
    <source>
        <dbReference type="ARBA" id="ARBA00022692"/>
    </source>
</evidence>
<dbReference type="EMBL" id="SOYY01000003">
    <property type="protein sequence ID" value="KAA0723612.1"/>
    <property type="molecule type" value="Genomic_DNA"/>
</dbReference>
<dbReference type="InterPro" id="IPR001254">
    <property type="entry name" value="Trypsin_dom"/>
</dbReference>
<dbReference type="Pfam" id="PF00089">
    <property type="entry name" value="Trypsin"/>
    <property type="match status" value="1"/>
</dbReference>
<feature type="domain" description="Sushi" evidence="17">
    <location>
        <begin position="194"/>
        <end position="252"/>
    </location>
</feature>
<dbReference type="InterPro" id="IPR043504">
    <property type="entry name" value="Peptidase_S1_PA_chymotrypsin"/>
</dbReference>
<dbReference type="PANTHER" id="PTHR11958:SF100">
    <property type="entry name" value="AMINO ACID TRANSPORTER"/>
    <property type="match status" value="1"/>
</dbReference>
<dbReference type="FunFam" id="2.60.120.290:FF:000013">
    <property type="entry name" value="Membrane frizzled-related protein"/>
    <property type="match status" value="1"/>
</dbReference>
<dbReference type="PRINTS" id="PR00173">
    <property type="entry name" value="EDTRNSPORT"/>
</dbReference>
<dbReference type="GO" id="GO:0015501">
    <property type="term" value="F:glutamate:sodium symporter activity"/>
    <property type="evidence" value="ECO:0007669"/>
    <property type="project" value="TreeGrafter"/>
</dbReference>
<dbReference type="PROSITE" id="PS50240">
    <property type="entry name" value="TRYPSIN_DOM"/>
    <property type="match status" value="1"/>
</dbReference>
<dbReference type="SUPFAM" id="SSF118215">
    <property type="entry name" value="Proton glutamate symport protein"/>
    <property type="match status" value="1"/>
</dbReference>
<keyword evidence="13" id="KW-0768">Sushi</keyword>
<dbReference type="InterPro" id="IPR035914">
    <property type="entry name" value="Sperma_CUB_dom_sf"/>
</dbReference>
<evidence type="ECO:0000256" key="13">
    <source>
        <dbReference type="PROSITE-ProRule" id="PRU00302"/>
    </source>
</evidence>
<feature type="transmembrane region" description="Helical" evidence="14">
    <location>
        <begin position="810"/>
        <end position="830"/>
    </location>
</feature>
<evidence type="ECO:0000259" key="16">
    <source>
        <dbReference type="PROSITE" id="PS50240"/>
    </source>
</evidence>
<evidence type="ECO:0000256" key="14">
    <source>
        <dbReference type="SAM" id="Phobius"/>
    </source>
</evidence>
<evidence type="ECO:0000256" key="5">
    <source>
        <dbReference type="ARBA" id="ARBA00022847"/>
    </source>
</evidence>
<keyword evidence="9" id="KW-0325">Glycoprotein</keyword>
<keyword evidence="2" id="KW-0813">Transport</keyword>
<feature type="transmembrane region" description="Helical" evidence="14">
    <location>
        <begin position="883"/>
        <end position="909"/>
    </location>
</feature>
<dbReference type="InterPro" id="IPR000859">
    <property type="entry name" value="CUB_dom"/>
</dbReference>